<dbReference type="GO" id="GO:0036094">
    <property type="term" value="F:small molecule binding"/>
    <property type="evidence" value="ECO:0007669"/>
    <property type="project" value="InterPro"/>
</dbReference>
<dbReference type="PRINTS" id="PR00179">
    <property type="entry name" value="LIPOCALIN"/>
</dbReference>
<feature type="signal peptide" evidence="8">
    <location>
        <begin position="1"/>
        <end position="19"/>
    </location>
</feature>
<feature type="region of interest" description="Disordered" evidence="7">
    <location>
        <begin position="227"/>
        <end position="273"/>
    </location>
</feature>
<evidence type="ECO:0000313" key="10">
    <source>
        <dbReference type="Ensembl" id="ENSAMEP00000003535.2"/>
    </source>
</evidence>
<comment type="similarity">
    <text evidence="2 6">Belongs to the calycin superfamily. Lipocalin family.</text>
</comment>
<feature type="chain" id="PRO_5030170662" evidence="8">
    <location>
        <begin position="20"/>
        <end position="361"/>
    </location>
</feature>
<keyword evidence="4 8" id="KW-0732">Signal</keyword>
<evidence type="ECO:0000259" key="9">
    <source>
        <dbReference type="Pfam" id="PF00061"/>
    </source>
</evidence>
<feature type="compositionally biased region" description="Gly residues" evidence="7">
    <location>
        <begin position="245"/>
        <end position="257"/>
    </location>
</feature>
<keyword evidence="3" id="KW-0964">Secreted</keyword>
<dbReference type="SUPFAM" id="SSF50814">
    <property type="entry name" value="Lipocalins"/>
    <property type="match status" value="1"/>
</dbReference>
<feature type="domain" description="Lipocalin/cytosolic fatty-acid binding" evidence="9">
    <location>
        <begin position="38"/>
        <end position="175"/>
    </location>
</feature>
<sequence length="361" mass="39050">LEEGMALLLLGLGLSLVSAQEFNPRAVVRKNYDMAKVSGVWYSVSMASDDMKRIEENGDLRVFIRKIESLRDGGLKFHFYFMVQGECVQVAVVCDRTDKDGEYAISYEGDNKVWLSETDYTLYITFHLRNIRNGTETNVLALYGRVQDLSPSFLKRFEKVCRKYGLGPQNIISLSNQSRSHRLPHQQPWAGGRGAGASRGAPGSQGWGWRPQGGPVCEPALSSQITVSNTSRGTQPGLPVRELHGGAGGGGGTGCGGRKLDRRGPASANPTLPVPSGVVASEHTCQCPGATDWELCHHRIHSSQLWRPESEVKVQTAALLPEALAASAGSTHPCAYGRAPPVSALVFTRLLLCLCLSSSSL</sequence>
<evidence type="ECO:0000313" key="11">
    <source>
        <dbReference type="Proteomes" id="UP000008912"/>
    </source>
</evidence>
<keyword evidence="11" id="KW-1185">Reference proteome</keyword>
<reference evidence="10" key="2">
    <citation type="submission" date="2025-08" db="UniProtKB">
        <authorList>
            <consortium name="Ensembl"/>
        </authorList>
    </citation>
    <scope>IDENTIFICATION</scope>
</reference>
<dbReference type="Proteomes" id="UP000008912">
    <property type="component" value="Unassembled WGS sequence"/>
</dbReference>
<evidence type="ECO:0000256" key="7">
    <source>
        <dbReference type="SAM" id="MobiDB-lite"/>
    </source>
</evidence>
<dbReference type="Ensembl" id="ENSAMET00000003673.2">
    <property type="protein sequence ID" value="ENSAMEP00000003535.2"/>
    <property type="gene ID" value="ENSAMEG00000003353.2"/>
</dbReference>
<dbReference type="InParanoid" id="G1L9G3"/>
<gene>
    <name evidence="10" type="primary">LOC100465175</name>
</gene>
<dbReference type="InterPro" id="IPR000566">
    <property type="entry name" value="Lipocln_cytosolic_FA-bd_dom"/>
</dbReference>
<accession>G1L9G3</accession>
<dbReference type="eggNOG" id="ENOG502RTZI">
    <property type="taxonomic scope" value="Eukaryota"/>
</dbReference>
<evidence type="ECO:0000256" key="2">
    <source>
        <dbReference type="ARBA" id="ARBA00006889"/>
    </source>
</evidence>
<dbReference type="GO" id="GO:0005615">
    <property type="term" value="C:extracellular space"/>
    <property type="evidence" value="ECO:0007669"/>
    <property type="project" value="TreeGrafter"/>
</dbReference>
<comment type="subcellular location">
    <subcellularLocation>
        <location evidence="1">Secreted</location>
    </subcellularLocation>
</comment>
<dbReference type="STRING" id="9646.ENSAMEP00000003535"/>
<dbReference type="PROSITE" id="PS00213">
    <property type="entry name" value="LIPOCALIN"/>
    <property type="match status" value="1"/>
</dbReference>
<evidence type="ECO:0000256" key="6">
    <source>
        <dbReference type="RuleBase" id="RU003695"/>
    </source>
</evidence>
<reference evidence="10 11" key="1">
    <citation type="journal article" date="2010" name="Nature">
        <title>The sequence and de novo assembly of the giant panda genome.</title>
        <authorList>
            <person name="Li R."/>
            <person name="Fan W."/>
            <person name="Tian G."/>
            <person name="Zhu H."/>
            <person name="He L."/>
            <person name="Cai J."/>
            <person name="Huang Q."/>
            <person name="Cai Q."/>
            <person name="Li B."/>
            <person name="Bai Y."/>
            <person name="Zhang Z."/>
            <person name="Zhang Y."/>
            <person name="Wang W."/>
            <person name="Li J."/>
            <person name="Wei F."/>
            <person name="Li H."/>
            <person name="Jian M."/>
            <person name="Li J."/>
            <person name="Zhang Z."/>
            <person name="Nielsen R."/>
            <person name="Li D."/>
            <person name="Gu W."/>
            <person name="Yang Z."/>
            <person name="Xuan Z."/>
            <person name="Ryder O.A."/>
            <person name="Leung F.C."/>
            <person name="Zhou Y."/>
            <person name="Cao J."/>
            <person name="Sun X."/>
            <person name="Fu Y."/>
            <person name="Fang X."/>
            <person name="Guo X."/>
            <person name="Wang B."/>
            <person name="Hou R."/>
            <person name="Shen F."/>
            <person name="Mu B."/>
            <person name="Ni P."/>
            <person name="Lin R."/>
            <person name="Qian W."/>
            <person name="Wang G."/>
            <person name="Yu C."/>
            <person name="Nie W."/>
            <person name="Wang J."/>
            <person name="Wu Z."/>
            <person name="Liang H."/>
            <person name="Min J."/>
            <person name="Wu Q."/>
            <person name="Cheng S."/>
            <person name="Ruan J."/>
            <person name="Wang M."/>
            <person name="Shi Z."/>
            <person name="Wen M."/>
            <person name="Liu B."/>
            <person name="Ren X."/>
            <person name="Zheng H."/>
            <person name="Dong D."/>
            <person name="Cook K."/>
            <person name="Shan G."/>
            <person name="Zhang H."/>
            <person name="Kosiol C."/>
            <person name="Xie X."/>
            <person name="Lu Z."/>
            <person name="Zheng H."/>
            <person name="Li Y."/>
            <person name="Steiner C.C."/>
            <person name="Lam T.T."/>
            <person name="Lin S."/>
            <person name="Zhang Q."/>
            <person name="Li G."/>
            <person name="Tian J."/>
            <person name="Gong T."/>
            <person name="Liu H."/>
            <person name="Zhang D."/>
            <person name="Fang L."/>
            <person name="Ye C."/>
            <person name="Zhang J."/>
            <person name="Hu W."/>
            <person name="Xu A."/>
            <person name="Ren Y."/>
            <person name="Zhang G."/>
            <person name="Bruford M.W."/>
            <person name="Li Q."/>
            <person name="Ma L."/>
            <person name="Guo Y."/>
            <person name="An N."/>
            <person name="Hu Y."/>
            <person name="Zheng Y."/>
            <person name="Shi Y."/>
            <person name="Li Z."/>
            <person name="Liu Q."/>
            <person name="Chen Y."/>
            <person name="Zhao J."/>
            <person name="Qu N."/>
            <person name="Zhao S."/>
            <person name="Tian F."/>
            <person name="Wang X."/>
            <person name="Wang H."/>
            <person name="Xu L."/>
            <person name="Liu X."/>
            <person name="Vinar T."/>
            <person name="Wang Y."/>
            <person name="Lam T.W."/>
            <person name="Yiu S.M."/>
            <person name="Liu S."/>
            <person name="Zhang H."/>
            <person name="Li D."/>
            <person name="Huang Y."/>
            <person name="Wang X."/>
            <person name="Yang G."/>
            <person name="Jiang Z."/>
            <person name="Wang J."/>
            <person name="Qin N."/>
            <person name="Li L."/>
            <person name="Li J."/>
            <person name="Bolund L."/>
            <person name="Kristiansen K."/>
            <person name="Wong G.K."/>
            <person name="Olson M."/>
            <person name="Zhang X."/>
            <person name="Li S."/>
            <person name="Yang H."/>
            <person name="Wang J."/>
            <person name="Wang J."/>
        </authorList>
    </citation>
    <scope>NUCLEOTIDE SEQUENCE [LARGE SCALE GENOMIC DNA]</scope>
</reference>
<dbReference type="InterPro" id="IPR012674">
    <property type="entry name" value="Calycin"/>
</dbReference>
<dbReference type="PANTHER" id="PTHR11430">
    <property type="entry name" value="LIPOCALIN"/>
    <property type="match status" value="1"/>
</dbReference>
<evidence type="ECO:0000256" key="4">
    <source>
        <dbReference type="ARBA" id="ARBA00022729"/>
    </source>
</evidence>
<proteinExistence type="inferred from homology"/>
<evidence type="ECO:0000256" key="1">
    <source>
        <dbReference type="ARBA" id="ARBA00004613"/>
    </source>
</evidence>
<dbReference type="PANTHER" id="PTHR11430:SF28">
    <property type="entry name" value="EPIDIDYMAL-SPECIFIC LIPOCALIN-9"/>
    <property type="match status" value="1"/>
</dbReference>
<feature type="region of interest" description="Disordered" evidence="7">
    <location>
        <begin position="175"/>
        <end position="213"/>
    </location>
</feature>
<reference evidence="10" key="3">
    <citation type="submission" date="2025-09" db="UniProtKB">
        <authorList>
            <consortium name="Ensembl"/>
        </authorList>
    </citation>
    <scope>IDENTIFICATION</scope>
</reference>
<dbReference type="AlphaFoldDB" id="G1L9G3"/>
<dbReference type="Pfam" id="PF00061">
    <property type="entry name" value="Lipocalin"/>
    <property type="match status" value="1"/>
</dbReference>
<dbReference type="PRINTS" id="PR01221">
    <property type="entry name" value="MAJORURINARY"/>
</dbReference>
<dbReference type="HOGENOM" id="CLU_094061_4_0_1"/>
<dbReference type="GeneTree" id="ENSGT01050000244868"/>
<name>G1L9G3_AILME</name>
<evidence type="ECO:0000256" key="3">
    <source>
        <dbReference type="ARBA" id="ARBA00022525"/>
    </source>
</evidence>
<dbReference type="InterPro" id="IPR022272">
    <property type="entry name" value="Lipocalin_CS"/>
</dbReference>
<evidence type="ECO:0000256" key="8">
    <source>
        <dbReference type="SAM" id="SignalP"/>
    </source>
</evidence>
<protein>
    <submittedName>
        <fullName evidence="10">Uncharacterized LOC100465175</fullName>
    </submittedName>
</protein>
<organism evidence="10 11">
    <name type="scientific">Ailuropoda melanoleuca</name>
    <name type="common">Giant panda</name>
    <dbReference type="NCBI Taxonomy" id="9646"/>
    <lineage>
        <taxon>Eukaryota</taxon>
        <taxon>Metazoa</taxon>
        <taxon>Chordata</taxon>
        <taxon>Craniata</taxon>
        <taxon>Vertebrata</taxon>
        <taxon>Euteleostomi</taxon>
        <taxon>Mammalia</taxon>
        <taxon>Eutheria</taxon>
        <taxon>Laurasiatheria</taxon>
        <taxon>Carnivora</taxon>
        <taxon>Caniformia</taxon>
        <taxon>Ursidae</taxon>
        <taxon>Ailuropoda</taxon>
    </lineage>
</organism>
<evidence type="ECO:0000256" key="5">
    <source>
        <dbReference type="ARBA" id="ARBA00023157"/>
    </source>
</evidence>
<keyword evidence="5" id="KW-1015">Disulfide bond</keyword>
<dbReference type="Gene3D" id="2.40.128.20">
    <property type="match status" value="1"/>
</dbReference>
<dbReference type="InterPro" id="IPR002971">
    <property type="entry name" value="Maj_urinary"/>
</dbReference>
<dbReference type="InterPro" id="IPR002345">
    <property type="entry name" value="Lipocalin"/>
</dbReference>